<organism evidence="1 2">
    <name type="scientific">Aristolochia fimbriata</name>
    <name type="common">White veined hardy Dutchman's pipe vine</name>
    <dbReference type="NCBI Taxonomy" id="158543"/>
    <lineage>
        <taxon>Eukaryota</taxon>
        <taxon>Viridiplantae</taxon>
        <taxon>Streptophyta</taxon>
        <taxon>Embryophyta</taxon>
        <taxon>Tracheophyta</taxon>
        <taxon>Spermatophyta</taxon>
        <taxon>Magnoliopsida</taxon>
        <taxon>Magnoliidae</taxon>
        <taxon>Piperales</taxon>
        <taxon>Aristolochiaceae</taxon>
        <taxon>Aristolochia</taxon>
    </lineage>
</organism>
<gene>
    <name evidence="1" type="ORF">H6P81_018324</name>
</gene>
<dbReference type="PANTHER" id="PTHR38360">
    <property type="entry name" value="OS03G0120000 PROTEIN"/>
    <property type="match status" value="1"/>
</dbReference>
<comment type="caution">
    <text evidence="1">The sequence shown here is derived from an EMBL/GenBank/DDBJ whole genome shotgun (WGS) entry which is preliminary data.</text>
</comment>
<evidence type="ECO:0000313" key="1">
    <source>
        <dbReference type="EMBL" id="KAG9442470.1"/>
    </source>
</evidence>
<name>A0AAV7E0R5_ARIFI</name>
<evidence type="ECO:0000313" key="2">
    <source>
        <dbReference type="Proteomes" id="UP000825729"/>
    </source>
</evidence>
<evidence type="ECO:0008006" key="3">
    <source>
        <dbReference type="Google" id="ProtNLM"/>
    </source>
</evidence>
<protein>
    <recommendedName>
        <fullName evidence="3">Choloylglycine hydrolase/NAAA C-terminal domain-containing protein</fullName>
    </recommendedName>
</protein>
<dbReference type="EMBL" id="JAINDJ010000007">
    <property type="protein sequence ID" value="KAG9442470.1"/>
    <property type="molecule type" value="Genomic_DNA"/>
</dbReference>
<reference evidence="1 2" key="1">
    <citation type="submission" date="2021-07" db="EMBL/GenBank/DDBJ databases">
        <title>The Aristolochia fimbriata genome: insights into angiosperm evolution, floral development and chemical biosynthesis.</title>
        <authorList>
            <person name="Jiao Y."/>
        </authorList>
    </citation>
    <scope>NUCLEOTIDE SEQUENCE [LARGE SCALE GENOMIC DNA]</scope>
    <source>
        <strain evidence="1">IBCAS-2021</strain>
        <tissue evidence="1">Leaf</tissue>
    </source>
</reference>
<sequence>MSSSSTLRVRLLFFFVCCCYSVFVVFIKRVDAAAPKGPTGNVSRVEDAEYFHIYYGQTFKVVKNGVDGKSYLLIQDNTKMATRTKYCTGRIKSFVVPLFNYSIDTSDFPGFAVSFFELLGMVESLKAITSDSITSECILKAYSERNIEVVNKTDTEKLSHFTAHFVSNSDGQQLCNFATFLPSEEDAPLQRAEWIKYLGAFMNQEVRANQVFDAVKANYMCLMNSAANRTTSFKSVVAWLQYKEGIWSFNEDAYKLKFVTDAGGENIDNTIRKNTYNASNPEELDELHAILSTVDVVIDETYAGDPQAYNQSTFLDNLKVEDGSCFSFLTDQNLWRYDKRMRNPSSIDWFDSGVSQPQLFLADLLEAFFPTGNYTTTYLRNLAKDEQVTSIIDPQKCNRESSQPMEPIIISCQ</sequence>
<accession>A0AAV7E0R5</accession>
<proteinExistence type="predicted"/>
<dbReference type="Gene3D" id="3.40.50.1980">
    <property type="entry name" value="Nitrogenase molybdenum iron protein domain"/>
    <property type="match status" value="1"/>
</dbReference>
<keyword evidence="2" id="KW-1185">Reference proteome</keyword>
<dbReference type="SUPFAM" id="SSF53807">
    <property type="entry name" value="Helical backbone' metal receptor"/>
    <property type="match status" value="1"/>
</dbReference>
<dbReference type="PANTHER" id="PTHR38360:SF1">
    <property type="entry name" value="F12P19.7"/>
    <property type="match status" value="1"/>
</dbReference>
<dbReference type="AlphaFoldDB" id="A0AAV7E0R5"/>
<dbReference type="Proteomes" id="UP000825729">
    <property type="component" value="Unassembled WGS sequence"/>
</dbReference>